<sequence length="220" mass="24636">MQFLPALISLLAYLSFATRIAASSHGADPSPLSKVFIMKKEMDYSQGSLHVFASDGTIVYRFLRTIQDPITGFTTVFLESSPSKAFFVYLQSPNSLCGHKTNYTQLDAPGARKMQFTIEPNNFRKDKWSFSYVDGTGTQQNFKFDRNYASQEGEIRHQINGQDGNLVAELRNQKRTDSWLTTSSESEVDTYTLSCTADSPQVELILLMGLVISRVHDCGS</sequence>
<gene>
    <name evidence="2" type="ORF">PGT21_021354</name>
    <name evidence="3" type="ORF">PGTUg99_028148</name>
</gene>
<name>A0A5B0N309_PUCGR</name>
<evidence type="ECO:0000256" key="1">
    <source>
        <dbReference type="SAM" id="SignalP"/>
    </source>
</evidence>
<protein>
    <submittedName>
        <fullName evidence="2">Uncharacterized protein</fullName>
    </submittedName>
</protein>
<accession>A0A5B0N309</accession>
<evidence type="ECO:0000313" key="3">
    <source>
        <dbReference type="EMBL" id="KAA1124113.1"/>
    </source>
</evidence>
<dbReference type="EMBL" id="VSWC01000119">
    <property type="protein sequence ID" value="KAA1082956.1"/>
    <property type="molecule type" value="Genomic_DNA"/>
</dbReference>
<reference evidence="4 5" key="1">
    <citation type="submission" date="2019-05" db="EMBL/GenBank/DDBJ databases">
        <title>Emergence of the Ug99 lineage of the wheat stem rust pathogen through somatic hybridization.</title>
        <authorList>
            <person name="Li F."/>
            <person name="Upadhyaya N.M."/>
            <person name="Sperschneider J."/>
            <person name="Matny O."/>
            <person name="Nguyen-Phuc H."/>
            <person name="Mago R."/>
            <person name="Raley C."/>
            <person name="Miller M.E."/>
            <person name="Silverstein K.A.T."/>
            <person name="Henningsen E."/>
            <person name="Hirsch C.D."/>
            <person name="Visser B."/>
            <person name="Pretorius Z.A."/>
            <person name="Steffenson B.J."/>
            <person name="Schwessinger B."/>
            <person name="Dodds P.N."/>
            <person name="Figueroa M."/>
        </authorList>
    </citation>
    <scope>NUCLEOTIDE SEQUENCE [LARGE SCALE GENOMIC DNA]</scope>
    <source>
        <strain evidence="2">21-0</strain>
        <strain evidence="3 5">Ug99</strain>
    </source>
</reference>
<dbReference type="Proteomes" id="UP000325313">
    <property type="component" value="Unassembled WGS sequence"/>
</dbReference>
<evidence type="ECO:0000313" key="5">
    <source>
        <dbReference type="Proteomes" id="UP000325313"/>
    </source>
</evidence>
<proteinExistence type="predicted"/>
<dbReference type="Proteomes" id="UP000324748">
    <property type="component" value="Unassembled WGS sequence"/>
</dbReference>
<dbReference type="InterPro" id="IPR007612">
    <property type="entry name" value="LOR"/>
</dbReference>
<feature type="signal peptide" evidence="1">
    <location>
        <begin position="1"/>
        <end position="22"/>
    </location>
</feature>
<keyword evidence="1" id="KW-0732">Signal</keyword>
<evidence type="ECO:0000313" key="2">
    <source>
        <dbReference type="EMBL" id="KAA1082956.1"/>
    </source>
</evidence>
<organism evidence="2 4">
    <name type="scientific">Puccinia graminis f. sp. tritici</name>
    <dbReference type="NCBI Taxonomy" id="56615"/>
    <lineage>
        <taxon>Eukaryota</taxon>
        <taxon>Fungi</taxon>
        <taxon>Dikarya</taxon>
        <taxon>Basidiomycota</taxon>
        <taxon>Pucciniomycotina</taxon>
        <taxon>Pucciniomycetes</taxon>
        <taxon>Pucciniales</taxon>
        <taxon>Pucciniaceae</taxon>
        <taxon>Puccinia</taxon>
    </lineage>
</organism>
<evidence type="ECO:0000313" key="4">
    <source>
        <dbReference type="Proteomes" id="UP000324748"/>
    </source>
</evidence>
<comment type="caution">
    <text evidence="2">The sequence shown here is derived from an EMBL/GenBank/DDBJ whole genome shotgun (WGS) entry which is preliminary data.</text>
</comment>
<dbReference type="Pfam" id="PF04525">
    <property type="entry name" value="LOR"/>
    <property type="match status" value="1"/>
</dbReference>
<feature type="chain" id="PRO_5036137351" evidence="1">
    <location>
        <begin position="23"/>
        <end position="220"/>
    </location>
</feature>
<dbReference type="AlphaFoldDB" id="A0A5B0N309"/>
<keyword evidence="4" id="KW-1185">Reference proteome</keyword>
<dbReference type="EMBL" id="VDEP01000205">
    <property type="protein sequence ID" value="KAA1124113.1"/>
    <property type="molecule type" value="Genomic_DNA"/>
</dbReference>
<dbReference type="OrthoDB" id="2508299at2759"/>